<gene>
    <name evidence="2" type="ORF">Raf01_58490</name>
</gene>
<name>A0A8J3QX14_9ACTN</name>
<proteinExistence type="predicted"/>
<keyword evidence="3" id="KW-1185">Reference proteome</keyword>
<dbReference type="Proteomes" id="UP000642748">
    <property type="component" value="Unassembled WGS sequence"/>
</dbReference>
<organism evidence="2 3">
    <name type="scientific">Rugosimonospora africana</name>
    <dbReference type="NCBI Taxonomy" id="556532"/>
    <lineage>
        <taxon>Bacteria</taxon>
        <taxon>Bacillati</taxon>
        <taxon>Actinomycetota</taxon>
        <taxon>Actinomycetes</taxon>
        <taxon>Micromonosporales</taxon>
        <taxon>Micromonosporaceae</taxon>
        <taxon>Rugosimonospora</taxon>
    </lineage>
</organism>
<evidence type="ECO:0000313" key="3">
    <source>
        <dbReference type="Proteomes" id="UP000642748"/>
    </source>
</evidence>
<protein>
    <submittedName>
        <fullName evidence="2">Uncharacterized protein</fullName>
    </submittedName>
</protein>
<dbReference type="EMBL" id="BONZ01000056">
    <property type="protein sequence ID" value="GIH17677.1"/>
    <property type="molecule type" value="Genomic_DNA"/>
</dbReference>
<accession>A0A8J3QX14</accession>
<evidence type="ECO:0000313" key="2">
    <source>
        <dbReference type="EMBL" id="GIH17677.1"/>
    </source>
</evidence>
<comment type="caution">
    <text evidence="2">The sequence shown here is derived from an EMBL/GenBank/DDBJ whole genome shotgun (WGS) entry which is preliminary data.</text>
</comment>
<feature type="region of interest" description="Disordered" evidence="1">
    <location>
        <begin position="136"/>
        <end position="160"/>
    </location>
</feature>
<dbReference type="AlphaFoldDB" id="A0A8J3QX14"/>
<evidence type="ECO:0000256" key="1">
    <source>
        <dbReference type="SAM" id="MobiDB-lite"/>
    </source>
</evidence>
<dbReference type="RefSeq" id="WP_203921220.1">
    <property type="nucleotide sequence ID" value="NZ_BONZ01000056.1"/>
</dbReference>
<sequence length="250" mass="27264">MRQQCPVFDGDRAAERLTELGLSVEVLEFALRGADAEARSYTPLDPPNMQGMARYSRTVRLLRERLIPFGWSFDNPRNLARTVSPDRRVAVITTLGDGATGFPHALPSTRYEKGLATIEAVGRNFLQLSLPIDLSDLEDRRPPGGDGVDSDDLDSGGLPTGDALFDAEDDGTATWILLYNVTDTEIRAELSLPDSMVEGYIDTWVERVVLPPIPLEPAVPLEPIVPLRVGGPIASDQAGEPDVLVFRRGA</sequence>
<reference evidence="2" key="1">
    <citation type="submission" date="2021-01" db="EMBL/GenBank/DDBJ databases">
        <title>Whole genome shotgun sequence of Rugosimonospora africana NBRC 104875.</title>
        <authorList>
            <person name="Komaki H."/>
            <person name="Tamura T."/>
        </authorList>
    </citation>
    <scope>NUCLEOTIDE SEQUENCE</scope>
    <source>
        <strain evidence="2">NBRC 104875</strain>
    </source>
</reference>